<comment type="similarity">
    <text evidence="1">Belongs to the P-Pant transferase superfamily. Gsp/Sfp/HetI/AcpT family.</text>
</comment>
<protein>
    <submittedName>
        <fullName evidence="4">4'-phosphopantetheinyl transferase superfamily protein</fullName>
    </submittedName>
</protein>
<dbReference type="EMBL" id="CP108110">
    <property type="protein sequence ID" value="WUQ86376.1"/>
    <property type="molecule type" value="Genomic_DNA"/>
</dbReference>
<sequence length="251" mass="26065">MTSAGKTSDATDSTDAARATDATGAADAIATVAASADVLRHPEAGEHLLTAVEKERAARFRYESGRVDFTAGHILVRLCAARLLGVPAASLTLAQHCPDCGKGDHGKPYLPDHPGISVSLSHTKGVVAAAAGHRPIGVDVELTDRGGTLLDVAPRVLAAEELRQVRAHADPARAFLRLWVRKEALIKVGRTTLDGLAAVDLSGLPLDLPGGGPLLGRFEDLDLLDWADESHGAAVAVVCGLPPRVVELSAL</sequence>
<dbReference type="InterPro" id="IPR008278">
    <property type="entry name" value="4-PPantetheinyl_Trfase_dom"/>
</dbReference>
<keyword evidence="5" id="KW-1185">Reference proteome</keyword>
<evidence type="ECO:0000313" key="4">
    <source>
        <dbReference type="EMBL" id="WUQ86376.1"/>
    </source>
</evidence>
<dbReference type="RefSeq" id="WP_328957003.1">
    <property type="nucleotide sequence ID" value="NZ_CP108110.1"/>
</dbReference>
<dbReference type="SUPFAM" id="SSF56214">
    <property type="entry name" value="4'-phosphopantetheinyl transferase"/>
    <property type="match status" value="2"/>
</dbReference>
<dbReference type="Pfam" id="PF01648">
    <property type="entry name" value="ACPS"/>
    <property type="match status" value="1"/>
</dbReference>
<organism evidence="4 5">
    <name type="scientific">Kitasatospora purpeofusca</name>
    <dbReference type="NCBI Taxonomy" id="67352"/>
    <lineage>
        <taxon>Bacteria</taxon>
        <taxon>Bacillati</taxon>
        <taxon>Actinomycetota</taxon>
        <taxon>Actinomycetes</taxon>
        <taxon>Kitasatosporales</taxon>
        <taxon>Streptomycetaceae</taxon>
        <taxon>Kitasatospora</taxon>
    </lineage>
</organism>
<gene>
    <name evidence="4" type="ORF">OHA16_27535</name>
</gene>
<accession>A0ABZ1U5W8</accession>
<dbReference type="PANTHER" id="PTHR12215:SF10">
    <property type="entry name" value="L-AMINOADIPATE-SEMIALDEHYDE DEHYDROGENASE-PHOSPHOPANTETHEINYL TRANSFERASE"/>
    <property type="match status" value="1"/>
</dbReference>
<dbReference type="Gene3D" id="3.90.470.20">
    <property type="entry name" value="4'-phosphopantetheinyl transferase domain"/>
    <property type="match status" value="1"/>
</dbReference>
<evidence type="ECO:0000256" key="1">
    <source>
        <dbReference type="ARBA" id="ARBA00010990"/>
    </source>
</evidence>
<reference evidence="4" key="1">
    <citation type="submission" date="2022-10" db="EMBL/GenBank/DDBJ databases">
        <title>The complete genomes of actinobacterial strains from the NBC collection.</title>
        <authorList>
            <person name="Joergensen T.S."/>
            <person name="Alvarez Arevalo M."/>
            <person name="Sterndorff E.B."/>
            <person name="Faurdal D."/>
            <person name="Vuksanovic O."/>
            <person name="Mourched A.-S."/>
            <person name="Charusanti P."/>
            <person name="Shaw S."/>
            <person name="Blin K."/>
            <person name="Weber T."/>
        </authorList>
    </citation>
    <scope>NUCLEOTIDE SEQUENCE</scope>
    <source>
        <strain evidence="4">NBC_00222</strain>
    </source>
</reference>
<feature type="domain" description="4'-phosphopantetheinyl transferase" evidence="3">
    <location>
        <begin position="135"/>
        <end position="220"/>
    </location>
</feature>
<evidence type="ECO:0000259" key="3">
    <source>
        <dbReference type="Pfam" id="PF01648"/>
    </source>
</evidence>
<proteinExistence type="inferred from homology"/>
<evidence type="ECO:0000313" key="5">
    <source>
        <dbReference type="Proteomes" id="UP001432222"/>
    </source>
</evidence>
<name>A0ABZ1U5W8_9ACTN</name>
<dbReference type="GO" id="GO:0016740">
    <property type="term" value="F:transferase activity"/>
    <property type="evidence" value="ECO:0007669"/>
    <property type="project" value="UniProtKB-KW"/>
</dbReference>
<dbReference type="Proteomes" id="UP001432222">
    <property type="component" value="Chromosome"/>
</dbReference>
<keyword evidence="2 4" id="KW-0808">Transferase</keyword>
<evidence type="ECO:0000256" key="2">
    <source>
        <dbReference type="ARBA" id="ARBA00022679"/>
    </source>
</evidence>
<dbReference type="PANTHER" id="PTHR12215">
    <property type="entry name" value="PHOSPHOPANTETHEINE TRANSFERASE"/>
    <property type="match status" value="1"/>
</dbReference>
<dbReference type="InterPro" id="IPR050559">
    <property type="entry name" value="P-Pant_transferase_sf"/>
</dbReference>
<dbReference type="InterPro" id="IPR037143">
    <property type="entry name" value="4-PPantetheinyl_Trfase_dom_sf"/>
</dbReference>